<proteinExistence type="predicted"/>
<dbReference type="EMBL" id="AFOY02000008">
    <property type="protein sequence ID" value="EXF95106.1"/>
    <property type="molecule type" value="Genomic_DNA"/>
</dbReference>
<dbReference type="RefSeq" id="WP_019691443.1">
    <property type="nucleotide sequence ID" value="NZ_AFOY02000008.1"/>
</dbReference>
<dbReference type="PATRIC" id="fig|1042209.11.peg.1771"/>
<dbReference type="HOGENOM" id="CLU_151723_0_0_6"/>
<comment type="caution">
    <text evidence="1">The sequence shown here is derived from an EMBL/GenBank/DDBJ whole genome shotgun (WGS) entry which is preliminary data.</text>
</comment>
<accession>A0A010RRQ6</accession>
<reference evidence="1 2" key="1">
    <citation type="journal article" date="2011" name="J. Bacteriol.">
        <title>Draft genome sequence of the polycyclic aromatic hydrocarbon-degrading, genetically engineered bioluminescent bioreporter Pseudomonas fluorescens HK44.</title>
        <authorList>
            <person name="Chauhan A."/>
            <person name="Layton A.C."/>
            <person name="Williams D.E."/>
            <person name="Smartt A.E."/>
            <person name="Ripp S."/>
            <person name="Karpinets T.V."/>
            <person name="Brown S.D."/>
            <person name="Sayler G.S."/>
        </authorList>
    </citation>
    <scope>NUCLEOTIDE SEQUENCE [LARGE SCALE GENOMIC DNA]</scope>
    <source>
        <strain evidence="1 2">HK44</strain>
    </source>
</reference>
<dbReference type="AlphaFoldDB" id="A0A010RRQ6"/>
<dbReference type="OrthoDB" id="6984242at2"/>
<protein>
    <submittedName>
        <fullName evidence="1">Uncharacterized protein</fullName>
    </submittedName>
</protein>
<dbReference type="Proteomes" id="UP000022611">
    <property type="component" value="Unassembled WGS sequence"/>
</dbReference>
<name>A0A010RRQ6_PSEFL</name>
<gene>
    <name evidence="1" type="ORF">HK44_026040</name>
</gene>
<organism evidence="1 2">
    <name type="scientific">Pseudomonas fluorescens HK44</name>
    <dbReference type="NCBI Taxonomy" id="1042209"/>
    <lineage>
        <taxon>Bacteria</taxon>
        <taxon>Pseudomonadati</taxon>
        <taxon>Pseudomonadota</taxon>
        <taxon>Gammaproteobacteria</taxon>
        <taxon>Pseudomonadales</taxon>
        <taxon>Pseudomonadaceae</taxon>
        <taxon>Pseudomonas</taxon>
    </lineage>
</organism>
<evidence type="ECO:0000313" key="2">
    <source>
        <dbReference type="Proteomes" id="UP000022611"/>
    </source>
</evidence>
<evidence type="ECO:0000313" key="1">
    <source>
        <dbReference type="EMBL" id="EXF95106.1"/>
    </source>
</evidence>
<sequence length="138" mass="16565">MLTHPFVNIPYVPVPLYLLGGISIYDREETLGEELWVYNPNKKDDREKIIKVFILPDFDYLTYRHRFVTFKMLEDILRQADFDFAAQFESDYDEPRTIAWNETEIDDPRGFFEDIYRLASEAWKDDLHKASLEDQSTW</sequence>